<evidence type="ECO:0000313" key="1">
    <source>
        <dbReference type="EMBL" id="CEK26867.1"/>
    </source>
</evidence>
<dbReference type="AlphaFoldDB" id="A0A0A8VAU4"/>
<accession>A0A0A8VAU4</accession>
<dbReference type="EMBL" id="LN681231">
    <property type="protein sequence ID" value="CEK26867.1"/>
    <property type="molecule type" value="Genomic_DNA"/>
</dbReference>
<proteinExistence type="predicted"/>
<name>A0A0A8VAU4_YERRU</name>
<gene>
    <name evidence="1" type="ORF">CSF007_5500</name>
</gene>
<sequence>MMSWVPRVVTALTLKINAIRYAEKRFCGLLSVVAAAAYQLCYADLTL</sequence>
<protein>
    <submittedName>
        <fullName evidence="1">Uncharacterized protein</fullName>
    </submittedName>
</protein>
<organism evidence="1">
    <name type="scientific">Yersinia ruckeri</name>
    <dbReference type="NCBI Taxonomy" id="29486"/>
    <lineage>
        <taxon>Bacteria</taxon>
        <taxon>Pseudomonadati</taxon>
        <taxon>Pseudomonadota</taxon>
        <taxon>Gammaproteobacteria</taxon>
        <taxon>Enterobacterales</taxon>
        <taxon>Yersiniaceae</taxon>
        <taxon>Yersinia</taxon>
    </lineage>
</organism>
<reference evidence="1" key="1">
    <citation type="journal article" date="2015" name="Genome Announc.">
        <title>Complete Genome Sequence of Yersinia ruckeri Strain CSF007-82, Etiologic Agent of Red Mouth Disease in Salmonid Fish.</title>
        <authorList>
            <person name="Nelson M.C."/>
            <person name="LaPatra S.E."/>
            <person name="Welch T.J."/>
            <person name="Graf J."/>
        </authorList>
    </citation>
    <scope>NUCLEOTIDE SEQUENCE</scope>
    <source>
        <strain evidence="1">CSF007-82</strain>
    </source>
</reference>